<dbReference type="RefSeq" id="WP_009902217.1">
    <property type="nucleotide sequence ID" value="NZ_CAADAN010000006.1"/>
</dbReference>
<dbReference type="GO" id="GO:0006046">
    <property type="term" value="P:N-acetylglucosamine catabolic process"/>
    <property type="evidence" value="ECO:0007669"/>
    <property type="project" value="TreeGrafter"/>
</dbReference>
<evidence type="ECO:0000256" key="3">
    <source>
        <dbReference type="ARBA" id="ARBA00018029"/>
    </source>
</evidence>
<evidence type="ECO:0000256" key="4">
    <source>
        <dbReference type="ARBA" id="ARBA00022723"/>
    </source>
</evidence>
<comment type="cofactor">
    <cofactor evidence="12">
        <name>a divalent metal cation</name>
        <dbReference type="ChEBI" id="CHEBI:60240"/>
    </cofactor>
    <text evidence="12">Binds 1 divalent metal cation per subunit.</text>
</comment>
<feature type="binding site" evidence="11">
    <location>
        <begin position="213"/>
        <end position="214"/>
    </location>
    <ligand>
        <name>substrate</name>
    </ligand>
</feature>
<dbReference type="InterPro" id="IPR003764">
    <property type="entry name" value="GlcNAc_6-P_deAcase"/>
</dbReference>
<feature type="domain" description="Amidohydrolase-related" evidence="13">
    <location>
        <begin position="47"/>
        <end position="368"/>
    </location>
</feature>
<dbReference type="CDD" id="cd00854">
    <property type="entry name" value="NagA"/>
    <property type="match status" value="1"/>
</dbReference>
<dbReference type="GO" id="GO:0008448">
    <property type="term" value="F:N-acetylglucosamine-6-phosphate deacetylase activity"/>
    <property type="evidence" value="ECO:0007669"/>
    <property type="project" value="UniProtKB-EC"/>
</dbReference>
<comment type="caution">
    <text evidence="14">The sequence shown here is derived from an EMBL/GenBank/DDBJ whole genome shotgun (WGS) entry which is preliminary data.</text>
</comment>
<comment type="similarity">
    <text evidence="1 9">Belongs to the metallo-dependent hydrolases superfamily. NagA family.</text>
</comment>
<evidence type="ECO:0000256" key="1">
    <source>
        <dbReference type="ARBA" id="ARBA00010716"/>
    </source>
</evidence>
<reference evidence="14 15" key="1">
    <citation type="submission" date="2019-02" db="EMBL/GenBank/DDBJ databases">
        <authorList>
            <consortium name="Pathogen Informatics"/>
        </authorList>
    </citation>
    <scope>NUCLEOTIDE SEQUENCE [LARGE SCALE GENOMIC DNA]</scope>
    <source>
        <strain evidence="15">clo34</strain>
    </source>
</reference>
<accession>A0AB74QB85</accession>
<dbReference type="NCBIfam" id="TIGR00221">
    <property type="entry name" value="nagA"/>
    <property type="match status" value="1"/>
</dbReference>
<dbReference type="EC" id="3.5.1.25" evidence="2"/>
<feature type="binding site" evidence="12">
    <location>
        <position position="210"/>
    </location>
    <ligand>
        <name>Zn(2+)</name>
        <dbReference type="ChEBI" id="CHEBI:29105"/>
    </ligand>
</feature>
<evidence type="ECO:0000259" key="13">
    <source>
        <dbReference type="Pfam" id="PF01979"/>
    </source>
</evidence>
<evidence type="ECO:0000256" key="6">
    <source>
        <dbReference type="ARBA" id="ARBA00023277"/>
    </source>
</evidence>
<sequence>MKCLINGKIILKNQILENKVLVFDEKIIDIADSVPKDCEVIDADGKYISPGLIDIHIHGNMGKDTMDSTDESIETISKSIMRHGVTSFLPTTMTMDKEHVYDALEVIKKAKNRKLEGAQVLGAHLEGPFINENYKGAQNEKFIINSKYEFIKEYKDVIKVITYAPEKDIDFDFTREIKRCTDIVLSIGHSNANYDQAKEAINLGVTNVTHMFNAMTGLNHRDPGVVGAALTTNVYSELIADTIHINKDLFQFILNNKGKERLILITDSIEAGGLEDGNYSLGGQKVIVKGNEARLENGALAGSVLSLNKMVFNFLDNTNLKVNEAINLASLNPATSLGINDKKGSLEIGKDADIAVFDENLDCKMTLCLGDVVYKNI</sequence>
<feature type="binding site" evidence="12">
    <location>
        <position position="189"/>
    </location>
    <ligand>
        <name>Zn(2+)</name>
        <dbReference type="ChEBI" id="CHEBI:29105"/>
    </ligand>
</feature>
<keyword evidence="5 9" id="KW-0378">Hydrolase</keyword>
<evidence type="ECO:0000256" key="9">
    <source>
        <dbReference type="PIRNR" id="PIRNR038994"/>
    </source>
</evidence>
<feature type="active site" description="Proton donor/acceptor" evidence="10">
    <location>
        <position position="267"/>
    </location>
</feature>
<dbReference type="PANTHER" id="PTHR11113:SF14">
    <property type="entry name" value="N-ACETYLGLUCOSAMINE-6-PHOSPHATE DEACETYLASE"/>
    <property type="match status" value="1"/>
</dbReference>
<organism evidence="14 15">
    <name type="scientific">Clostridioides difficile</name>
    <name type="common">Peptoclostridium difficile</name>
    <dbReference type="NCBI Taxonomy" id="1496"/>
    <lineage>
        <taxon>Bacteria</taxon>
        <taxon>Bacillati</taxon>
        <taxon>Bacillota</taxon>
        <taxon>Clostridia</taxon>
        <taxon>Peptostreptococcales</taxon>
        <taxon>Peptostreptococcaceae</taxon>
        <taxon>Clostridioides</taxon>
    </lineage>
</organism>
<dbReference type="InterPro" id="IPR006680">
    <property type="entry name" value="Amidohydro-rel"/>
</dbReference>
<dbReference type="PIRSF" id="PIRSF038994">
    <property type="entry name" value="NagA"/>
    <property type="match status" value="1"/>
</dbReference>
<dbReference type="InterPro" id="IPR011059">
    <property type="entry name" value="Metal-dep_hydrolase_composite"/>
</dbReference>
<evidence type="ECO:0000256" key="7">
    <source>
        <dbReference type="ARBA" id="ARBA00047647"/>
    </source>
</evidence>
<dbReference type="SUPFAM" id="SSF51338">
    <property type="entry name" value="Composite domain of metallo-dependent hydrolases"/>
    <property type="match status" value="1"/>
</dbReference>
<dbReference type="Gene3D" id="3.20.20.140">
    <property type="entry name" value="Metal-dependent hydrolases"/>
    <property type="match status" value="1"/>
</dbReference>
<evidence type="ECO:0000256" key="8">
    <source>
        <dbReference type="ARBA" id="ARBA00060590"/>
    </source>
</evidence>
<protein>
    <recommendedName>
        <fullName evidence="3">N-acetylglucosamine-6-phosphate deacetylase</fullName>
        <ecNumber evidence="2">3.5.1.25</ecNumber>
    </recommendedName>
</protein>
<feature type="binding site" evidence="11">
    <location>
        <position position="137"/>
    </location>
    <ligand>
        <name>substrate</name>
    </ligand>
</feature>
<feature type="binding site" evidence="11">
    <location>
        <position position="221"/>
    </location>
    <ligand>
        <name>substrate</name>
    </ligand>
</feature>
<name>A0AB74QB85_CLODI</name>
<feature type="binding site" evidence="11">
    <location>
        <begin position="300"/>
        <end position="302"/>
    </location>
    <ligand>
        <name>substrate</name>
    </ligand>
</feature>
<dbReference type="SUPFAM" id="SSF51556">
    <property type="entry name" value="Metallo-dependent hydrolases"/>
    <property type="match status" value="1"/>
</dbReference>
<evidence type="ECO:0000256" key="11">
    <source>
        <dbReference type="PIRSR" id="PIRSR038994-2"/>
    </source>
</evidence>
<keyword evidence="6 9" id="KW-0119">Carbohydrate metabolism</keyword>
<dbReference type="Proteomes" id="UP000411588">
    <property type="component" value="Unassembled WGS sequence"/>
</dbReference>
<gene>
    <name evidence="14" type="primary">nagA_1</name>
    <name evidence="14" type="ORF">SAMEA1402399_01923</name>
</gene>
<evidence type="ECO:0000256" key="5">
    <source>
        <dbReference type="ARBA" id="ARBA00022801"/>
    </source>
</evidence>
<evidence type="ECO:0000256" key="10">
    <source>
        <dbReference type="PIRSR" id="PIRSR038994-1"/>
    </source>
</evidence>
<feature type="binding site" evidence="12">
    <location>
        <position position="126"/>
    </location>
    <ligand>
        <name>Zn(2+)</name>
        <dbReference type="ChEBI" id="CHEBI:29105"/>
    </ligand>
</feature>
<feature type="binding site" evidence="11">
    <location>
        <position position="244"/>
    </location>
    <ligand>
        <name>substrate</name>
    </ligand>
</feature>
<evidence type="ECO:0000313" key="15">
    <source>
        <dbReference type="Proteomes" id="UP000411588"/>
    </source>
</evidence>
<proteinExistence type="inferred from homology"/>
<dbReference type="Pfam" id="PF01979">
    <property type="entry name" value="Amidohydro_1"/>
    <property type="match status" value="1"/>
</dbReference>
<keyword evidence="4 12" id="KW-0479">Metal-binding</keyword>
<evidence type="ECO:0000256" key="2">
    <source>
        <dbReference type="ARBA" id="ARBA00011899"/>
    </source>
</evidence>
<dbReference type="Gene3D" id="2.30.40.10">
    <property type="entry name" value="Urease, subunit C, domain 1"/>
    <property type="match status" value="1"/>
</dbReference>
<dbReference type="PANTHER" id="PTHR11113">
    <property type="entry name" value="N-ACETYLGLUCOSAMINE-6-PHOSPHATE DEACETYLASE"/>
    <property type="match status" value="1"/>
</dbReference>
<comment type="pathway">
    <text evidence="8">Amino-sugar metabolism; N-acetylneuraminate degradation; D-fructose 6-phosphate from N-acetylneuraminate: step 4/5.</text>
</comment>
<comment type="catalytic activity">
    <reaction evidence="7">
        <text>N-acetyl-D-glucosamine 6-phosphate + H2O = D-glucosamine 6-phosphate + acetate</text>
        <dbReference type="Rhea" id="RHEA:22936"/>
        <dbReference type="ChEBI" id="CHEBI:15377"/>
        <dbReference type="ChEBI" id="CHEBI:30089"/>
        <dbReference type="ChEBI" id="CHEBI:57513"/>
        <dbReference type="ChEBI" id="CHEBI:58725"/>
        <dbReference type="EC" id="3.5.1.25"/>
    </reaction>
</comment>
<dbReference type="AlphaFoldDB" id="A0AB74QB85"/>
<dbReference type="FunFam" id="3.20.20.140:FF:000004">
    <property type="entry name" value="N-acetylglucosamine-6-phosphate deacetylase"/>
    <property type="match status" value="1"/>
</dbReference>
<dbReference type="EMBL" id="CAADAN010000006">
    <property type="protein sequence ID" value="VFD32213.1"/>
    <property type="molecule type" value="Genomic_DNA"/>
</dbReference>
<evidence type="ECO:0000313" key="14">
    <source>
        <dbReference type="EMBL" id="VFD32213.1"/>
    </source>
</evidence>
<dbReference type="GO" id="GO:0046872">
    <property type="term" value="F:metal ion binding"/>
    <property type="evidence" value="ECO:0007669"/>
    <property type="project" value="UniProtKB-KW"/>
</dbReference>
<evidence type="ECO:0000256" key="12">
    <source>
        <dbReference type="PIRSR" id="PIRSR038994-3"/>
    </source>
</evidence>
<dbReference type="InterPro" id="IPR032466">
    <property type="entry name" value="Metal_Hydrolase"/>
</dbReference>